<evidence type="ECO:0000313" key="1">
    <source>
        <dbReference type="EMBL" id="CCF64160.1"/>
    </source>
</evidence>
<name>H6R092_NOCCG</name>
<protein>
    <submittedName>
        <fullName evidence="1">Uncharacterized protein</fullName>
    </submittedName>
</protein>
<dbReference type="AlphaFoldDB" id="H6R092"/>
<dbReference type="HOGENOM" id="CLU_2330918_0_0_11"/>
<dbReference type="KEGG" id="ncy:NOCYR_3395"/>
<evidence type="ECO:0000313" key="2">
    <source>
        <dbReference type="Proteomes" id="UP000008190"/>
    </source>
</evidence>
<organism evidence="1 2">
    <name type="scientific">Nocardia cyriacigeorgica (strain GUH-2)</name>
    <dbReference type="NCBI Taxonomy" id="1127134"/>
    <lineage>
        <taxon>Bacteria</taxon>
        <taxon>Bacillati</taxon>
        <taxon>Actinomycetota</taxon>
        <taxon>Actinomycetes</taxon>
        <taxon>Mycobacteriales</taxon>
        <taxon>Nocardiaceae</taxon>
        <taxon>Nocardia</taxon>
    </lineage>
</organism>
<dbReference type="EMBL" id="FO082843">
    <property type="protein sequence ID" value="CCF64160.1"/>
    <property type="molecule type" value="Genomic_DNA"/>
</dbReference>
<dbReference type="Proteomes" id="UP000008190">
    <property type="component" value="Chromosome"/>
</dbReference>
<sequence>MMRITQPRPSVRALSYLLGSSQVEAGFRAGIHPESGIYSAVVVGAGGFRDVSIVTSEGSFGGFRPCWLCVSYLFLGTRMRQRPGRRSSRAVEGEGSAA</sequence>
<accession>H6R092</accession>
<reference evidence="1 2" key="1">
    <citation type="journal article" date="2012" name="J. Bacteriol.">
        <title>Genome sequence of the human- and animal-pathogenic strain Nocardia cyriacigeorgica GUH-2.</title>
        <authorList>
            <person name="Zoropogui A."/>
            <person name="Pujic P."/>
            <person name="Normand P."/>
            <person name="Barbe V."/>
            <person name="Beaman B."/>
            <person name="Beaman L."/>
            <person name="Boiron P."/>
            <person name="Colinon C."/>
            <person name="Deredjian A."/>
            <person name="Graindorge A."/>
            <person name="Mangenot S."/>
            <person name="Nazaret S."/>
            <person name="Neto M."/>
            <person name="Petit S."/>
            <person name="Roche D."/>
            <person name="Vallenet D."/>
            <person name="Rodriguez-Nava V."/>
            <person name="Richard Y."/>
            <person name="Cournoyer B."/>
            <person name="Blaha D."/>
        </authorList>
    </citation>
    <scope>NUCLEOTIDE SEQUENCE [LARGE SCALE GENOMIC DNA]</scope>
    <source>
        <strain evidence="1 2">GUH-2</strain>
    </source>
</reference>
<gene>
    <name evidence="1" type="ordered locus">NOCYR_3395</name>
</gene>
<keyword evidence="2" id="KW-1185">Reference proteome</keyword>
<proteinExistence type="predicted"/>